<dbReference type="SUPFAM" id="SSF50978">
    <property type="entry name" value="WD40 repeat-like"/>
    <property type="match status" value="1"/>
</dbReference>
<evidence type="ECO:0000313" key="4">
    <source>
        <dbReference type="EMBL" id="KAA8526110.1"/>
    </source>
</evidence>
<evidence type="ECO:0000256" key="1">
    <source>
        <dbReference type="ARBA" id="ARBA00022574"/>
    </source>
</evidence>
<dbReference type="EMBL" id="CM018046">
    <property type="protein sequence ID" value="KAA8526110.1"/>
    <property type="molecule type" value="Genomic_DNA"/>
</dbReference>
<dbReference type="InterPro" id="IPR015943">
    <property type="entry name" value="WD40/YVTN_repeat-like_dom_sf"/>
</dbReference>
<dbReference type="SMART" id="SM00320">
    <property type="entry name" value="WD40"/>
    <property type="match status" value="7"/>
</dbReference>
<dbReference type="InterPro" id="IPR040324">
    <property type="entry name" value="WDR44/Dgr2"/>
</dbReference>
<dbReference type="PANTHER" id="PTHR14221:SF0">
    <property type="entry name" value="WD REPEAT-CONTAINING PROTEIN 44"/>
    <property type="match status" value="1"/>
</dbReference>
<sequence>MASYGEAEDKFFDARDEITSVSDLGSDCSEDCCSNPGFGNCVSDSIGYEFWTKNPESVHERRHRFLNWMGVSLDRNPDDGEESGDMLHDEIQMGIHRITENSGAVLRNSDLEHQVLSCQSSVSCRSKEATELLEDDVSDLNFMCKIKNLAEETEFVMDKVSENGIFSKSQEAGLNQLVAVEESQRRPGSSSLDQQFLQREGEASKVVDMKKKVKGGWFEALRRKKKLSILAHIADRRAVASLKPSDFNSEVGARIQRVRVHLHGKRSKELSSLYTGQEFPAHEGAILTMKFSPDGQYLASAGEDGIVRVWKVTEDERPNKFDVQDTDPSCLYFSVNHFSKLAPLDMDKDRIDKMKKLKKSSDSACVIFPPKVFRILEKPLHEFHGHSGEVLALSWSKDGYLLSSSVDKTVRLWQVGQDQCLRVFSHNNYVTCIEFNPVDDNYFISGSIDGKVRIWEVRGCQVVDWTDIREIVTAVCYCPGGKGGIIGSMDGNCRFYDIIDNHLQLDAQICLQGKKKSPWKRIISFQFSPSDPTKVMVTSADSQVRILCGVNVICKFKGVRNPGSQVPASFTSDGKHIVSASDDSNVYVWNYISEDKSSGRAKNISSCENFLSHNALIALPWCGMKAMSGSPASPTFLGDDLLGSILKNGKSKCDEDLHHRMPLSSPDYSYLNRGFFLVPLSKGSATWPEEKLPSPSPAAVSPTMCKSEYKFLKSACRNISSSHMWDLVIVTAGLDGRIRTYHNYGLPIPH</sequence>
<keyword evidence="1 3" id="KW-0853">WD repeat</keyword>
<evidence type="ECO:0000256" key="2">
    <source>
        <dbReference type="ARBA" id="ARBA00022737"/>
    </source>
</evidence>
<dbReference type="InterPro" id="IPR036322">
    <property type="entry name" value="WD40_repeat_dom_sf"/>
</dbReference>
<feature type="repeat" description="WD" evidence="3">
    <location>
        <begin position="383"/>
        <end position="423"/>
    </location>
</feature>
<organism evidence="4 5">
    <name type="scientific">Nyssa sinensis</name>
    <dbReference type="NCBI Taxonomy" id="561372"/>
    <lineage>
        <taxon>Eukaryota</taxon>
        <taxon>Viridiplantae</taxon>
        <taxon>Streptophyta</taxon>
        <taxon>Embryophyta</taxon>
        <taxon>Tracheophyta</taxon>
        <taxon>Spermatophyta</taxon>
        <taxon>Magnoliopsida</taxon>
        <taxon>eudicotyledons</taxon>
        <taxon>Gunneridae</taxon>
        <taxon>Pentapetalae</taxon>
        <taxon>asterids</taxon>
        <taxon>Cornales</taxon>
        <taxon>Nyssaceae</taxon>
        <taxon>Nyssa</taxon>
    </lineage>
</organism>
<keyword evidence="2" id="KW-0677">Repeat</keyword>
<dbReference type="CDD" id="cd00200">
    <property type="entry name" value="WD40"/>
    <property type="match status" value="1"/>
</dbReference>
<proteinExistence type="predicted"/>
<evidence type="ECO:0000313" key="5">
    <source>
        <dbReference type="Proteomes" id="UP000325577"/>
    </source>
</evidence>
<dbReference type="Pfam" id="PF00400">
    <property type="entry name" value="WD40"/>
    <property type="match status" value="4"/>
</dbReference>
<dbReference type="AlphaFoldDB" id="A0A5J5A6M0"/>
<gene>
    <name evidence="4" type="ORF">F0562_007790</name>
</gene>
<dbReference type="PRINTS" id="PR00320">
    <property type="entry name" value="GPROTEINBRPT"/>
</dbReference>
<dbReference type="InterPro" id="IPR020472">
    <property type="entry name" value="WD40_PAC1"/>
</dbReference>
<feature type="repeat" description="WD" evidence="3">
    <location>
        <begin position="569"/>
        <end position="590"/>
    </location>
</feature>
<keyword evidence="5" id="KW-1185">Reference proteome</keyword>
<dbReference type="PROSITE" id="PS50082">
    <property type="entry name" value="WD_REPEATS_2"/>
    <property type="match status" value="4"/>
</dbReference>
<evidence type="ECO:0000256" key="3">
    <source>
        <dbReference type="PROSITE-ProRule" id="PRU00221"/>
    </source>
</evidence>
<dbReference type="InterPro" id="IPR001680">
    <property type="entry name" value="WD40_rpt"/>
</dbReference>
<dbReference type="Gene3D" id="2.130.10.10">
    <property type="entry name" value="YVTN repeat-like/Quinoprotein amine dehydrogenase"/>
    <property type="match status" value="2"/>
</dbReference>
<dbReference type="PROSITE" id="PS50294">
    <property type="entry name" value="WD_REPEATS_REGION"/>
    <property type="match status" value="3"/>
</dbReference>
<feature type="repeat" description="WD" evidence="3">
    <location>
        <begin position="279"/>
        <end position="320"/>
    </location>
</feature>
<dbReference type="Proteomes" id="UP000325577">
    <property type="component" value="Linkage Group LG3"/>
</dbReference>
<dbReference type="PANTHER" id="PTHR14221">
    <property type="entry name" value="WD REPEAT DOMAIN 44"/>
    <property type="match status" value="1"/>
</dbReference>
<dbReference type="OrthoDB" id="408728at2759"/>
<protein>
    <submittedName>
        <fullName evidence="4">Uncharacterized protein</fullName>
    </submittedName>
</protein>
<feature type="repeat" description="WD" evidence="3">
    <location>
        <begin position="423"/>
        <end position="458"/>
    </location>
</feature>
<name>A0A5J5A6M0_9ASTE</name>
<accession>A0A5J5A6M0</accession>
<reference evidence="4 5" key="1">
    <citation type="submission" date="2019-09" db="EMBL/GenBank/DDBJ databases">
        <title>A chromosome-level genome assembly of the Chinese tupelo Nyssa sinensis.</title>
        <authorList>
            <person name="Yang X."/>
            <person name="Kang M."/>
            <person name="Yang Y."/>
            <person name="Xiong H."/>
            <person name="Wang M."/>
            <person name="Zhang Z."/>
            <person name="Wang Z."/>
            <person name="Wu H."/>
            <person name="Ma T."/>
            <person name="Liu J."/>
            <person name="Xi Z."/>
        </authorList>
    </citation>
    <scope>NUCLEOTIDE SEQUENCE [LARGE SCALE GENOMIC DNA]</scope>
    <source>
        <strain evidence="4">J267</strain>
        <tissue evidence="4">Leaf</tissue>
    </source>
</reference>